<dbReference type="AlphaFoldDB" id="A0A0H4IEB7"/>
<accession>A0A0H4IEB7</accession>
<dbReference type="KEGG" id="mpq:ABA45_13535"/>
<name>A0A0H4IEB7_9GAMM</name>
<dbReference type="PATRIC" id="fig|330734.3.peg.2837"/>
<evidence type="ECO:0000313" key="1">
    <source>
        <dbReference type="EMBL" id="AKO53312.1"/>
    </source>
</evidence>
<dbReference type="Gene3D" id="2.30.110.50">
    <property type="match status" value="1"/>
</dbReference>
<protein>
    <submittedName>
        <fullName evidence="1">Uncharacterized protein</fullName>
    </submittedName>
</protein>
<proteinExistence type="predicted"/>
<dbReference type="STRING" id="330734.ABA45_13535"/>
<dbReference type="EMBL" id="CP011494">
    <property type="protein sequence ID" value="AKO53312.1"/>
    <property type="molecule type" value="Genomic_DNA"/>
</dbReference>
<evidence type="ECO:0000313" key="2">
    <source>
        <dbReference type="Proteomes" id="UP000036406"/>
    </source>
</evidence>
<dbReference type="SUPFAM" id="SSF69279">
    <property type="entry name" value="Phage tail proteins"/>
    <property type="match status" value="1"/>
</dbReference>
<keyword evidence="2" id="KW-1185">Reference proteome</keyword>
<gene>
    <name evidence="1" type="ORF">ABA45_13535</name>
</gene>
<dbReference type="Proteomes" id="UP000036406">
    <property type="component" value="Chromosome"/>
</dbReference>
<organism evidence="1 2">
    <name type="scientific">Marinobacter psychrophilus</name>
    <dbReference type="NCBI Taxonomy" id="330734"/>
    <lineage>
        <taxon>Bacteria</taxon>
        <taxon>Pseudomonadati</taxon>
        <taxon>Pseudomonadota</taxon>
        <taxon>Gammaproteobacteria</taxon>
        <taxon>Pseudomonadales</taxon>
        <taxon>Marinobacteraceae</taxon>
        <taxon>Marinobacter</taxon>
    </lineage>
</organism>
<reference evidence="1 2" key="1">
    <citation type="submission" date="2015-05" db="EMBL/GenBank/DDBJ databases">
        <title>Complete genome of Marinobacter psychrophilus strain 20041T isolated from sea-ice of the Canadian Basin.</title>
        <authorList>
            <person name="Song L."/>
            <person name="Ren L."/>
            <person name="Yu Y."/>
            <person name="Wang X."/>
        </authorList>
    </citation>
    <scope>NUCLEOTIDE SEQUENCE [LARGE SCALE GENOMIC DNA]</scope>
    <source>
        <strain evidence="1 2">20041</strain>
    </source>
</reference>
<sequence length="106" mass="11895">MHQANGLQFTARVGELPEDVFSLVGFELTEGLSELVHGRLKMASNLPTLAATDILEQRLELTIWQNGRIFQSQSTNNILRSLIRERDIADAVFDLLRQSAAHPPQQ</sequence>
<dbReference type="RefSeq" id="WP_048386929.1">
    <property type="nucleotide sequence ID" value="NZ_CP011494.1"/>
</dbReference>